<dbReference type="InterPro" id="IPR032710">
    <property type="entry name" value="NTF2-like_dom_sf"/>
</dbReference>
<proteinExistence type="predicted"/>
<dbReference type="EMBL" id="JAPZBU010000003">
    <property type="protein sequence ID" value="KAJ5414359.1"/>
    <property type="molecule type" value="Genomic_DNA"/>
</dbReference>
<dbReference type="RefSeq" id="XP_056494205.1">
    <property type="nucleotide sequence ID" value="XM_056625623.1"/>
</dbReference>
<dbReference type="AlphaFoldDB" id="A0A9W9WC03"/>
<evidence type="ECO:0000313" key="3">
    <source>
        <dbReference type="Proteomes" id="UP001147747"/>
    </source>
</evidence>
<protein>
    <recommendedName>
        <fullName evidence="1">SnoaL-like domain-containing protein</fullName>
    </recommendedName>
</protein>
<keyword evidence="3" id="KW-1185">Reference proteome</keyword>
<gene>
    <name evidence="2" type="ORF">N7509_000986</name>
</gene>
<evidence type="ECO:0000259" key="1">
    <source>
        <dbReference type="Pfam" id="PF13577"/>
    </source>
</evidence>
<reference evidence="2" key="1">
    <citation type="submission" date="2022-12" db="EMBL/GenBank/DDBJ databases">
        <authorList>
            <person name="Petersen C."/>
        </authorList>
    </citation>
    <scope>NUCLEOTIDE SEQUENCE</scope>
    <source>
        <strain evidence="2">IBT 29677</strain>
    </source>
</reference>
<accession>A0A9W9WC03</accession>
<dbReference type="Gene3D" id="3.10.450.50">
    <property type="match status" value="1"/>
</dbReference>
<sequence>MTLSIQEISDRLEIDDLYARYVHAADERDIGSLDQIFSPHTSFDWSAGGGGKMTYEEAKRGPVFTGKLFPWTFHIYANTAIDFSDDKQTAVVKVKTLTPLGLNGPDGTPMMYQMNGVYVDKLEKTMDGWRIINRVAREGFSTGSGDLINGMMGMLEASGKSLS</sequence>
<reference evidence="2" key="2">
    <citation type="journal article" date="2023" name="IMA Fungus">
        <title>Comparative genomic study of the Penicillium genus elucidates a diverse pangenome and 15 lateral gene transfer events.</title>
        <authorList>
            <person name="Petersen C."/>
            <person name="Sorensen T."/>
            <person name="Nielsen M.R."/>
            <person name="Sondergaard T.E."/>
            <person name="Sorensen J.L."/>
            <person name="Fitzpatrick D.A."/>
            <person name="Frisvad J.C."/>
            <person name="Nielsen K.L."/>
        </authorList>
    </citation>
    <scope>NUCLEOTIDE SEQUENCE</scope>
    <source>
        <strain evidence="2">IBT 29677</strain>
    </source>
</reference>
<dbReference type="CDD" id="cd00531">
    <property type="entry name" value="NTF2_like"/>
    <property type="match status" value="1"/>
</dbReference>
<dbReference type="SUPFAM" id="SSF54427">
    <property type="entry name" value="NTF2-like"/>
    <property type="match status" value="1"/>
</dbReference>
<dbReference type="Proteomes" id="UP001147747">
    <property type="component" value="Unassembled WGS sequence"/>
</dbReference>
<evidence type="ECO:0000313" key="2">
    <source>
        <dbReference type="EMBL" id="KAJ5414359.1"/>
    </source>
</evidence>
<feature type="domain" description="SnoaL-like" evidence="1">
    <location>
        <begin position="6"/>
        <end position="134"/>
    </location>
</feature>
<comment type="caution">
    <text evidence="2">The sequence shown here is derived from an EMBL/GenBank/DDBJ whole genome shotgun (WGS) entry which is preliminary data.</text>
</comment>
<dbReference type="GeneID" id="81364603"/>
<name>A0A9W9WC03_9EURO</name>
<dbReference type="Pfam" id="PF13577">
    <property type="entry name" value="SnoaL_4"/>
    <property type="match status" value="1"/>
</dbReference>
<dbReference type="OrthoDB" id="5272617at2759"/>
<organism evidence="2 3">
    <name type="scientific">Penicillium cosmopolitanum</name>
    <dbReference type="NCBI Taxonomy" id="1131564"/>
    <lineage>
        <taxon>Eukaryota</taxon>
        <taxon>Fungi</taxon>
        <taxon>Dikarya</taxon>
        <taxon>Ascomycota</taxon>
        <taxon>Pezizomycotina</taxon>
        <taxon>Eurotiomycetes</taxon>
        <taxon>Eurotiomycetidae</taxon>
        <taxon>Eurotiales</taxon>
        <taxon>Aspergillaceae</taxon>
        <taxon>Penicillium</taxon>
    </lineage>
</organism>
<dbReference type="InterPro" id="IPR037401">
    <property type="entry name" value="SnoaL-like"/>
</dbReference>